<keyword evidence="9" id="KW-0472">Membrane</keyword>
<feature type="region of interest" description="Disordered" evidence="11">
    <location>
        <begin position="602"/>
        <end position="624"/>
    </location>
</feature>
<dbReference type="GO" id="GO:0003400">
    <property type="term" value="P:regulation of COPII vesicle coating"/>
    <property type="evidence" value="ECO:0007669"/>
    <property type="project" value="UniProtKB-UniRule"/>
</dbReference>
<keyword evidence="6" id="KW-0931">ER-Golgi transport</keyword>
<dbReference type="GO" id="GO:0005085">
    <property type="term" value="F:guanyl-nucleotide exchange factor activity"/>
    <property type="evidence" value="ECO:0007669"/>
    <property type="project" value="InterPro"/>
</dbReference>
<dbReference type="InterPro" id="IPR015943">
    <property type="entry name" value="WD40/YVTN_repeat-like_dom_sf"/>
</dbReference>
<reference evidence="12 13" key="1">
    <citation type="journal article" date="2017" name="Biotechnol. Biofuels">
        <title>Differential beta-glucosidase expression as a function of carbon source availability in Talaromyces amestolkiae: a genomic and proteomic approach.</title>
        <authorList>
            <person name="de Eugenio L.I."/>
            <person name="Mendez-Liter J.A."/>
            <person name="Nieto-Dominguez M."/>
            <person name="Alonso L."/>
            <person name="Gil-Munoz J."/>
            <person name="Barriuso J."/>
            <person name="Prieto A."/>
            <person name="Martinez M.J."/>
        </authorList>
    </citation>
    <scope>NUCLEOTIDE SEQUENCE [LARGE SCALE GENOMIC DNA]</scope>
    <source>
        <strain evidence="12 13">CIB</strain>
    </source>
</reference>
<dbReference type="Proteomes" id="UP000249363">
    <property type="component" value="Unassembled WGS sequence"/>
</dbReference>
<dbReference type="Gene3D" id="2.130.10.10">
    <property type="entry name" value="YVTN repeat-like/Quinoprotein amine dehydrogenase"/>
    <property type="match status" value="1"/>
</dbReference>
<keyword evidence="4 10" id="KW-0677">Repeat</keyword>
<keyword evidence="13" id="KW-1185">Reference proteome</keyword>
<sequence length="674" mass="73428">MAPSIASAKITLSCPLFAADFDPRNHGLLLVGGGGGEGRSGVGNKIALLNTSKRQEISELVDIQLSRDEDSVTSLAIAESKDESMIALAGINSSQAEQLKGNNQHLRSFRLEYPLRKSETHDDTTPNTEKIDGRKTTPLTQVSLFSSNVTDKEAKKSAGKVDTYQRLLRLSPYKAPELPRISAIATGLAPAGEIVLFTATSHPQTSDVIGRIRLENGKEAEDIDIIELEDGKFLVAYTDGTDICTFEISASRKSNAVPEVKSVFTIPKTLPKKSKYRALRFLSPTAILLLQNTIDRTGSELSILSIPAKGSGSIVRRKKLRKSIKIGLSLDVVNFGEGQNHERQYFIALAGSDQSIETLVLDYLPSKGYGSLQVYSTLNNVHPFSMTKVCFSHYRPPSYPVTANTPPQYVKLASISLGNTVVVHTFPLSPQRTLAGRETPSPRYALKAPGHSETLDTIFTTFVALLVVAISCFFLQAFTEIRGLTPSYLGATAWLPERVRSSIARPYIRDVVAAEGIAPQVVTTASSIAAAISTAAPSIITGHHLRDLLHARKTSTREGQLDEDPSSIIDAIIESLETTIPSPPLIIKYNHDEDSIYAHHHNQDTDSTAEDEPSSIEEKHQARKWEDLQPEQRERWRHHLSEAGHWALGEGEQVLRGVFFGQIGGMIAAAAAGG</sequence>
<name>A0A364KY74_TALAM</name>
<keyword evidence="3" id="KW-0812">Transmembrane</keyword>
<keyword evidence="5 10" id="KW-0256">Endoplasmic reticulum</keyword>
<dbReference type="OrthoDB" id="2013972at2759"/>
<evidence type="ECO:0000256" key="11">
    <source>
        <dbReference type="SAM" id="MobiDB-lite"/>
    </source>
</evidence>
<accession>A0A364KY74</accession>
<evidence type="ECO:0000256" key="6">
    <source>
        <dbReference type="ARBA" id="ARBA00022892"/>
    </source>
</evidence>
<dbReference type="STRING" id="1196081.A0A364KY74"/>
<keyword evidence="1 10" id="KW-0813">Transport</keyword>
<dbReference type="RefSeq" id="XP_040733023.1">
    <property type="nucleotide sequence ID" value="XM_040876893.1"/>
</dbReference>
<dbReference type="GO" id="GO:0015031">
    <property type="term" value="P:protein transport"/>
    <property type="evidence" value="ECO:0007669"/>
    <property type="project" value="UniProtKB-KW"/>
</dbReference>
<comment type="similarity">
    <text evidence="10">Belongs to the WD repeat SEC12 family.</text>
</comment>
<dbReference type="GO" id="GO:0000139">
    <property type="term" value="C:Golgi membrane"/>
    <property type="evidence" value="ECO:0007669"/>
    <property type="project" value="UniProtKB-SubCell"/>
</dbReference>
<dbReference type="GO" id="GO:0006888">
    <property type="term" value="P:endoplasmic reticulum to Golgi vesicle-mediated transport"/>
    <property type="evidence" value="ECO:0007669"/>
    <property type="project" value="UniProtKB-UniRule"/>
</dbReference>
<evidence type="ECO:0000256" key="10">
    <source>
        <dbReference type="RuleBase" id="RU369019"/>
    </source>
</evidence>
<dbReference type="PANTHER" id="PTHR23284">
    <property type="entry name" value="PROLACTIN REGULATORY ELEMENT BINDING PROTEIN"/>
    <property type="match status" value="1"/>
</dbReference>
<protein>
    <recommendedName>
        <fullName evidence="10">Guanine nucleotide-exchange factor SEC12</fullName>
    </recommendedName>
</protein>
<comment type="subcellular location">
    <subcellularLocation>
        <location evidence="10">Endoplasmic reticulum membrane</location>
        <topology evidence="10">Single-pass type II membrane protein</topology>
    </subcellularLocation>
    <subcellularLocation>
        <location evidence="10">Golgi apparatus membrane</location>
        <topology evidence="10">Single-pass type II membrane protein</topology>
    </subcellularLocation>
</comment>
<dbReference type="PANTHER" id="PTHR23284:SF0">
    <property type="entry name" value="PROLACTIN REGULATORY ELEMENT-BINDING PROTEIN"/>
    <property type="match status" value="1"/>
</dbReference>
<dbReference type="GO" id="GO:0005789">
    <property type="term" value="C:endoplasmic reticulum membrane"/>
    <property type="evidence" value="ECO:0007669"/>
    <property type="project" value="UniProtKB-SubCell"/>
</dbReference>
<evidence type="ECO:0000256" key="5">
    <source>
        <dbReference type="ARBA" id="ARBA00022824"/>
    </source>
</evidence>
<keyword evidence="8" id="KW-1133">Transmembrane helix</keyword>
<evidence type="ECO:0000256" key="7">
    <source>
        <dbReference type="ARBA" id="ARBA00022927"/>
    </source>
</evidence>
<dbReference type="InterPro" id="IPR045260">
    <property type="entry name" value="Sec12-like"/>
</dbReference>
<comment type="caution">
    <text evidence="12">The sequence shown here is derived from an EMBL/GenBank/DDBJ whole genome shotgun (WGS) entry which is preliminary data.</text>
</comment>
<comment type="function">
    <text evidence="10">Guanine nucleotide-exchange factor (GEF) required for the formation or budding of transport vesicles from the ER.</text>
</comment>
<evidence type="ECO:0000256" key="4">
    <source>
        <dbReference type="ARBA" id="ARBA00022737"/>
    </source>
</evidence>
<proteinExistence type="inferred from homology"/>
<evidence type="ECO:0000256" key="8">
    <source>
        <dbReference type="ARBA" id="ARBA00022989"/>
    </source>
</evidence>
<keyword evidence="7 10" id="KW-0653">Protein transport</keyword>
<dbReference type="FunFam" id="2.130.10.10:FF:001559">
    <property type="entry name" value="Uncharacterized protein"/>
    <property type="match status" value="1"/>
</dbReference>
<dbReference type="AlphaFoldDB" id="A0A364KY74"/>
<evidence type="ECO:0000256" key="9">
    <source>
        <dbReference type="ARBA" id="ARBA00023136"/>
    </source>
</evidence>
<keyword evidence="2 10" id="KW-0853">WD repeat</keyword>
<dbReference type="GeneID" id="63793735"/>
<evidence type="ECO:0000256" key="1">
    <source>
        <dbReference type="ARBA" id="ARBA00022448"/>
    </source>
</evidence>
<evidence type="ECO:0000256" key="2">
    <source>
        <dbReference type="ARBA" id="ARBA00022574"/>
    </source>
</evidence>
<dbReference type="EMBL" id="MIKG01000007">
    <property type="protein sequence ID" value="RAO68507.1"/>
    <property type="molecule type" value="Genomic_DNA"/>
</dbReference>
<evidence type="ECO:0000313" key="13">
    <source>
        <dbReference type="Proteomes" id="UP000249363"/>
    </source>
</evidence>
<evidence type="ECO:0000313" key="12">
    <source>
        <dbReference type="EMBL" id="RAO68507.1"/>
    </source>
</evidence>
<gene>
    <name evidence="12" type="ORF">BHQ10_004519</name>
</gene>
<evidence type="ECO:0000256" key="3">
    <source>
        <dbReference type="ARBA" id="ARBA00022692"/>
    </source>
</evidence>
<organism evidence="12 13">
    <name type="scientific">Talaromyces amestolkiae</name>
    <dbReference type="NCBI Taxonomy" id="1196081"/>
    <lineage>
        <taxon>Eukaryota</taxon>
        <taxon>Fungi</taxon>
        <taxon>Dikarya</taxon>
        <taxon>Ascomycota</taxon>
        <taxon>Pezizomycotina</taxon>
        <taxon>Eurotiomycetes</taxon>
        <taxon>Eurotiomycetidae</taxon>
        <taxon>Eurotiales</taxon>
        <taxon>Trichocomaceae</taxon>
        <taxon>Talaromyces</taxon>
        <taxon>Talaromyces sect. Talaromyces</taxon>
    </lineage>
</organism>